<dbReference type="Proteomes" id="UP000065807">
    <property type="component" value="Chromosome"/>
</dbReference>
<dbReference type="RefSeq" id="WP_144440365.1">
    <property type="nucleotide sequence ID" value="NZ_AP014924.1"/>
</dbReference>
<feature type="transmembrane region" description="Helical" evidence="2">
    <location>
        <begin position="251"/>
        <end position="270"/>
    </location>
</feature>
<name>A0A0K2SJA8_LIMPI</name>
<feature type="region of interest" description="Disordered" evidence="1">
    <location>
        <begin position="157"/>
        <end position="213"/>
    </location>
</feature>
<evidence type="ECO:0000313" key="4">
    <source>
        <dbReference type="Proteomes" id="UP000065807"/>
    </source>
</evidence>
<dbReference type="STRING" id="1555112.LIP_1350"/>
<feature type="transmembrane region" description="Helical" evidence="2">
    <location>
        <begin position="26"/>
        <end position="46"/>
    </location>
</feature>
<evidence type="ECO:0000313" key="3">
    <source>
        <dbReference type="EMBL" id="BAS27201.1"/>
    </source>
</evidence>
<protein>
    <submittedName>
        <fullName evidence="3">Uncharacterized protein</fullName>
    </submittedName>
</protein>
<keyword evidence="2" id="KW-0812">Transmembrane</keyword>
<evidence type="ECO:0000256" key="2">
    <source>
        <dbReference type="SAM" id="Phobius"/>
    </source>
</evidence>
<proteinExistence type="predicted"/>
<dbReference type="EMBL" id="AP014924">
    <property type="protein sequence ID" value="BAS27201.1"/>
    <property type="molecule type" value="Genomic_DNA"/>
</dbReference>
<keyword evidence="4" id="KW-1185">Reference proteome</keyword>
<keyword evidence="2" id="KW-1133">Transmembrane helix</keyword>
<dbReference type="KEGG" id="lpil:LIP_1350"/>
<gene>
    <name evidence="3" type="ORF">LIP_1350</name>
</gene>
<accession>A0A0K2SJA8</accession>
<evidence type="ECO:0000256" key="1">
    <source>
        <dbReference type="SAM" id="MobiDB-lite"/>
    </source>
</evidence>
<reference evidence="4" key="2">
    <citation type="journal article" date="2016" name="Int. J. Syst. Evol. Microbiol.">
        <title>Complete genome sequence and cell structure of Limnochorda pilosa, a Gram-negative spore-former within the phylum Firmicutes.</title>
        <authorList>
            <person name="Watanabe M."/>
            <person name="Kojima H."/>
            <person name="Fukui M."/>
        </authorList>
    </citation>
    <scope>NUCLEOTIDE SEQUENCE [LARGE SCALE GENOMIC DNA]</scope>
    <source>
        <strain evidence="4">HC45</strain>
    </source>
</reference>
<feature type="compositionally biased region" description="Low complexity" evidence="1">
    <location>
        <begin position="189"/>
        <end position="213"/>
    </location>
</feature>
<sequence>MLEHRPSARAGSTAARRDGRPPRSSLGTWLPCLVPLAGVLLAVAWGRGLDDPILWPLDAASYEVDAACGASSSSCKTCHETRGAMPVSHLGEWHEDHAFGDFCEFCHGGVVTETTASAAHQGMWQPLADPATSCATCHMTDLNARVDVYATALGITPGGSKAGGTPASMPGGPEDAVDDAPARSEGTRADAAGSGSPAPAEGSATDGRRAAYAGPAGGWGPSMVALPISGDVDLIDFRLPPGPGRISPGNLLLVILNLLAAAGLGTYGYLHRRARRQGTRTQRFEAGIASSAEVAQGKAGSTQHPVAAAGTGNGTHSGSTPQQLDPDLLPLARLLARAHPRTLRALEALLERGEEGELLLRRVAGLDPEVLERLRRLPVDELALLLTLARAKEVS</sequence>
<feature type="region of interest" description="Disordered" evidence="1">
    <location>
        <begin position="295"/>
        <end position="324"/>
    </location>
</feature>
<dbReference type="SUPFAM" id="SSF48695">
    <property type="entry name" value="Multiheme cytochromes"/>
    <property type="match status" value="1"/>
</dbReference>
<keyword evidence="2" id="KW-0472">Membrane</keyword>
<feature type="region of interest" description="Disordered" evidence="1">
    <location>
        <begin position="1"/>
        <end position="24"/>
    </location>
</feature>
<dbReference type="InterPro" id="IPR036280">
    <property type="entry name" value="Multihaem_cyt_sf"/>
</dbReference>
<organism evidence="3 4">
    <name type="scientific">Limnochorda pilosa</name>
    <dbReference type="NCBI Taxonomy" id="1555112"/>
    <lineage>
        <taxon>Bacteria</taxon>
        <taxon>Bacillati</taxon>
        <taxon>Bacillota</taxon>
        <taxon>Limnochordia</taxon>
        <taxon>Limnochordales</taxon>
        <taxon>Limnochordaceae</taxon>
        <taxon>Limnochorda</taxon>
    </lineage>
</organism>
<dbReference type="OrthoDB" id="1796425at2"/>
<dbReference type="AlphaFoldDB" id="A0A0K2SJA8"/>
<reference evidence="4" key="1">
    <citation type="submission" date="2015-07" db="EMBL/GenBank/DDBJ databases">
        <title>Complete genome sequence and phylogenetic analysis of Limnochorda pilosa.</title>
        <authorList>
            <person name="Watanabe M."/>
            <person name="Kojima H."/>
            <person name="Fukui M."/>
        </authorList>
    </citation>
    <scope>NUCLEOTIDE SEQUENCE [LARGE SCALE GENOMIC DNA]</scope>
    <source>
        <strain evidence="4">HC45</strain>
    </source>
</reference>